<dbReference type="GO" id="GO:0003677">
    <property type="term" value="F:DNA binding"/>
    <property type="evidence" value="ECO:0007669"/>
    <property type="project" value="UniProtKB-KW"/>
</dbReference>
<dbReference type="GO" id="GO:0043138">
    <property type="term" value="F:3'-5' DNA helicase activity"/>
    <property type="evidence" value="ECO:0007669"/>
    <property type="project" value="UniProtKB-EC"/>
</dbReference>
<evidence type="ECO:0000313" key="8">
    <source>
        <dbReference type="Proteomes" id="UP001295684"/>
    </source>
</evidence>
<sequence>MEKQKSSGSFSELLQNVTVDDQGEEYVVKFIPDTQISTPHPTLSFNEVSEELNDATPLTTIHKEEIFTKTLNEENKNQDLDSRETTIYDFIKTNNRTIACVHSYNGRKIVTELFKTQSHEFALIVTPVEKGVKEWSKLLLKNKWSNEKVTIKESQDQTKIVVISAQKLRWNQNLRNSIISLCDEKIITRIIIDEAQYYGIHCKDVQIYTRIRELITYYKTMPLTILISSIESSDFLQIQANLRPRDFAEIRNFSIFPNASFNVKDKGKSHLEDLVELVEQKFREESGIIYCKTEGIAKELHSLLEHMSQSYASSRACSSQNQVRCYLYSLEQSEREEVISLWEKGDIQILIICSDERLHPYPESIRFIIHESPPVCIKDYYKDCYNVSKDGKPSYCILYSGLDDLLNLLKQLPDGDKVFTRLALEYTFAMINYCFCSNLAIFAEKNLSDASVPKLFCMRKILKEQVTEENSQEDCKNQCDNCKYGSEGSIRDITSQALQLAEFIANDFIISNTVYGCFLNLIQSPLYKLKIDILPELEFTFKMKLLLKFFHEKILKVQISELEDGLLNYQLTRGPRYSSLISEDLHVYQLVNLPQECSSSATSFPSCEKSELKKKFSSKFGQQILKDPNMNEDTHAETFYETKEATLDTDFAKHA</sequence>
<comment type="caution">
    <text evidence="7">The sequence shown here is derived from an EMBL/GenBank/DDBJ whole genome shotgun (WGS) entry which is preliminary data.</text>
</comment>
<dbReference type="PANTHER" id="PTHR13710:SF105">
    <property type="entry name" value="ATP-DEPENDENT DNA HELICASE Q1"/>
    <property type="match status" value="1"/>
</dbReference>
<name>A0AAD1Y961_EUPCR</name>
<dbReference type="InterPro" id="IPR027417">
    <property type="entry name" value="P-loop_NTPase"/>
</dbReference>
<dbReference type="AlphaFoldDB" id="A0AAD1Y961"/>
<dbReference type="InterPro" id="IPR001650">
    <property type="entry name" value="Helicase_C-like"/>
</dbReference>
<organism evidence="7 8">
    <name type="scientific">Euplotes crassus</name>
    <dbReference type="NCBI Taxonomy" id="5936"/>
    <lineage>
        <taxon>Eukaryota</taxon>
        <taxon>Sar</taxon>
        <taxon>Alveolata</taxon>
        <taxon>Ciliophora</taxon>
        <taxon>Intramacronucleata</taxon>
        <taxon>Spirotrichea</taxon>
        <taxon>Hypotrichia</taxon>
        <taxon>Euplotida</taxon>
        <taxon>Euplotidae</taxon>
        <taxon>Moneuplotes</taxon>
    </lineage>
</organism>
<evidence type="ECO:0000256" key="4">
    <source>
        <dbReference type="ARBA" id="ARBA00034617"/>
    </source>
</evidence>
<comment type="catalytic activity">
    <reaction evidence="4">
        <text>Couples ATP hydrolysis with the unwinding of duplex DNA by translocating in the 3'-5' direction.</text>
        <dbReference type="EC" id="5.6.2.4"/>
    </reaction>
</comment>
<dbReference type="GO" id="GO:0009378">
    <property type="term" value="F:four-way junction helicase activity"/>
    <property type="evidence" value="ECO:0007669"/>
    <property type="project" value="TreeGrafter"/>
</dbReference>
<dbReference type="GO" id="GO:0005737">
    <property type="term" value="C:cytoplasm"/>
    <property type="evidence" value="ECO:0007669"/>
    <property type="project" value="TreeGrafter"/>
</dbReference>
<evidence type="ECO:0000313" key="7">
    <source>
        <dbReference type="EMBL" id="CAI2386955.1"/>
    </source>
</evidence>
<evidence type="ECO:0000256" key="1">
    <source>
        <dbReference type="ARBA" id="ARBA00005446"/>
    </source>
</evidence>
<protein>
    <recommendedName>
        <fullName evidence="5">DNA 3'-5' helicase</fullName>
        <ecNumber evidence="5">5.6.2.4</ecNumber>
    </recommendedName>
</protein>
<comment type="similarity">
    <text evidence="1">Belongs to the helicase family. RecQ subfamily.</text>
</comment>
<keyword evidence="8" id="KW-1185">Reference proteome</keyword>
<evidence type="ECO:0000256" key="3">
    <source>
        <dbReference type="ARBA" id="ARBA00023235"/>
    </source>
</evidence>
<dbReference type="EMBL" id="CAMPGE010029482">
    <property type="protein sequence ID" value="CAI2386955.1"/>
    <property type="molecule type" value="Genomic_DNA"/>
</dbReference>
<dbReference type="Proteomes" id="UP001295684">
    <property type="component" value="Unassembled WGS sequence"/>
</dbReference>
<dbReference type="GO" id="GO:0000724">
    <property type="term" value="P:double-strand break repair via homologous recombination"/>
    <property type="evidence" value="ECO:0007669"/>
    <property type="project" value="TreeGrafter"/>
</dbReference>
<dbReference type="PROSITE" id="PS51194">
    <property type="entry name" value="HELICASE_CTER"/>
    <property type="match status" value="1"/>
</dbReference>
<reference evidence="7" key="1">
    <citation type="submission" date="2023-07" db="EMBL/GenBank/DDBJ databases">
        <authorList>
            <consortium name="AG Swart"/>
            <person name="Singh M."/>
            <person name="Singh A."/>
            <person name="Seah K."/>
            <person name="Emmerich C."/>
        </authorList>
    </citation>
    <scope>NUCLEOTIDE SEQUENCE</scope>
    <source>
        <strain evidence="7">DP1</strain>
    </source>
</reference>
<dbReference type="Gene3D" id="3.40.50.300">
    <property type="entry name" value="P-loop containing nucleotide triphosphate hydrolases"/>
    <property type="match status" value="1"/>
</dbReference>
<evidence type="ECO:0000259" key="6">
    <source>
        <dbReference type="PROSITE" id="PS51194"/>
    </source>
</evidence>
<keyword evidence="3" id="KW-0413">Isomerase</keyword>
<feature type="domain" description="Helicase C-terminal" evidence="6">
    <location>
        <begin position="270"/>
        <end position="434"/>
    </location>
</feature>
<accession>A0AAD1Y961</accession>
<keyword evidence="2" id="KW-0238">DNA-binding</keyword>
<proteinExistence type="inferred from homology"/>
<evidence type="ECO:0000256" key="2">
    <source>
        <dbReference type="ARBA" id="ARBA00023125"/>
    </source>
</evidence>
<dbReference type="SUPFAM" id="SSF52540">
    <property type="entry name" value="P-loop containing nucleoside triphosphate hydrolases"/>
    <property type="match status" value="1"/>
</dbReference>
<dbReference type="PANTHER" id="PTHR13710">
    <property type="entry name" value="DNA HELICASE RECQ FAMILY MEMBER"/>
    <property type="match status" value="1"/>
</dbReference>
<evidence type="ECO:0000256" key="5">
    <source>
        <dbReference type="ARBA" id="ARBA00034808"/>
    </source>
</evidence>
<dbReference type="EC" id="5.6.2.4" evidence="5"/>
<gene>
    <name evidence="7" type="ORF">ECRASSUSDP1_LOCUS28581</name>
</gene>
<dbReference type="GO" id="GO:0005694">
    <property type="term" value="C:chromosome"/>
    <property type="evidence" value="ECO:0007669"/>
    <property type="project" value="TreeGrafter"/>
</dbReference>